<gene>
    <name evidence="4" type="ORF">DFQ10_10881</name>
</gene>
<feature type="domain" description="EF-hand" evidence="3">
    <location>
        <begin position="135"/>
        <end position="170"/>
    </location>
</feature>
<dbReference type="EMBL" id="QRDV01000008">
    <property type="protein sequence ID" value="RED42674.1"/>
    <property type="molecule type" value="Genomic_DNA"/>
</dbReference>
<name>A0A3D9GZI7_9FLAO</name>
<feature type="compositionally biased region" description="Gly residues" evidence="1">
    <location>
        <begin position="26"/>
        <end position="43"/>
    </location>
</feature>
<feature type="chain" id="PRO_5017740985" evidence="2">
    <location>
        <begin position="24"/>
        <end position="176"/>
    </location>
</feature>
<evidence type="ECO:0000256" key="1">
    <source>
        <dbReference type="SAM" id="MobiDB-lite"/>
    </source>
</evidence>
<evidence type="ECO:0000313" key="5">
    <source>
        <dbReference type="Proteomes" id="UP000256980"/>
    </source>
</evidence>
<protein>
    <submittedName>
        <fullName evidence="4">EF hand domain-containing protein</fullName>
    </submittedName>
</protein>
<dbReference type="InterPro" id="IPR018247">
    <property type="entry name" value="EF_Hand_1_Ca_BS"/>
</dbReference>
<evidence type="ECO:0000259" key="3">
    <source>
        <dbReference type="PROSITE" id="PS50222"/>
    </source>
</evidence>
<evidence type="ECO:0000313" key="4">
    <source>
        <dbReference type="EMBL" id="RED42674.1"/>
    </source>
</evidence>
<accession>A0A3D9GZI7</accession>
<dbReference type="Gene3D" id="1.10.238.10">
    <property type="entry name" value="EF-hand"/>
    <property type="match status" value="2"/>
</dbReference>
<dbReference type="InterPro" id="IPR002048">
    <property type="entry name" value="EF_hand_dom"/>
</dbReference>
<keyword evidence="2" id="KW-0732">Signal</keyword>
<dbReference type="RefSeq" id="WP_115818456.1">
    <property type="nucleotide sequence ID" value="NZ_QRDV01000008.1"/>
</dbReference>
<proteinExistence type="predicted"/>
<dbReference type="SMART" id="SM00054">
    <property type="entry name" value="EFh"/>
    <property type="match status" value="3"/>
</dbReference>
<dbReference type="Proteomes" id="UP000256980">
    <property type="component" value="Unassembled WGS sequence"/>
</dbReference>
<dbReference type="PROSITE" id="PS50222">
    <property type="entry name" value="EF_HAND_2"/>
    <property type="match status" value="2"/>
</dbReference>
<dbReference type="GO" id="GO:0005509">
    <property type="term" value="F:calcium ion binding"/>
    <property type="evidence" value="ECO:0007669"/>
    <property type="project" value="InterPro"/>
</dbReference>
<dbReference type="PROSITE" id="PS00018">
    <property type="entry name" value="EF_HAND_1"/>
    <property type="match status" value="1"/>
</dbReference>
<sequence length="176" mass="19546">MKNRKITFVITVFSMLLCLTTFAQGPPGGGQGGRGGRQGGGPPKGEKPNASEILKLLDINNDDKIDKDEAAKDKRGKISEDFDTIDANEDGFIDLEELEASLDSRKPKRVSIKKLLKEVDQDEDGQLNELEVAAKDKRDLMANFSEIDVNGDSQLDIEELKAFYSKDDKKTKNRKE</sequence>
<keyword evidence="5" id="KW-1185">Reference proteome</keyword>
<dbReference type="OrthoDB" id="673038at2"/>
<dbReference type="AlphaFoldDB" id="A0A3D9GZI7"/>
<reference evidence="4 5" key="1">
    <citation type="submission" date="2018-07" db="EMBL/GenBank/DDBJ databases">
        <title>Genomic Encyclopedia of Type Strains, Phase III (KMG-III): the genomes of soil and plant-associated and newly described type strains.</title>
        <authorList>
            <person name="Whitman W."/>
        </authorList>
    </citation>
    <scope>NUCLEOTIDE SEQUENCE [LARGE SCALE GENOMIC DNA]</scope>
    <source>
        <strain evidence="4 5">CECT 7946</strain>
    </source>
</reference>
<dbReference type="SUPFAM" id="SSF47473">
    <property type="entry name" value="EF-hand"/>
    <property type="match status" value="1"/>
</dbReference>
<dbReference type="InterPro" id="IPR011992">
    <property type="entry name" value="EF-hand-dom_pair"/>
</dbReference>
<evidence type="ECO:0000256" key="2">
    <source>
        <dbReference type="SAM" id="SignalP"/>
    </source>
</evidence>
<feature type="domain" description="EF-hand" evidence="3">
    <location>
        <begin position="73"/>
        <end position="108"/>
    </location>
</feature>
<comment type="caution">
    <text evidence="4">The sequence shown here is derived from an EMBL/GenBank/DDBJ whole genome shotgun (WGS) entry which is preliminary data.</text>
</comment>
<dbReference type="Pfam" id="PF13499">
    <property type="entry name" value="EF-hand_7"/>
    <property type="match status" value="1"/>
</dbReference>
<dbReference type="Pfam" id="PF13202">
    <property type="entry name" value="EF-hand_5"/>
    <property type="match status" value="1"/>
</dbReference>
<feature type="signal peptide" evidence="2">
    <location>
        <begin position="1"/>
        <end position="23"/>
    </location>
</feature>
<feature type="region of interest" description="Disordered" evidence="1">
    <location>
        <begin position="25"/>
        <end position="50"/>
    </location>
</feature>
<organism evidence="4 5">
    <name type="scientific">Winogradskyella eximia</name>
    <dbReference type="NCBI Taxonomy" id="262006"/>
    <lineage>
        <taxon>Bacteria</taxon>
        <taxon>Pseudomonadati</taxon>
        <taxon>Bacteroidota</taxon>
        <taxon>Flavobacteriia</taxon>
        <taxon>Flavobacteriales</taxon>
        <taxon>Flavobacteriaceae</taxon>
        <taxon>Winogradskyella</taxon>
    </lineage>
</organism>